<comment type="caution">
    <text evidence="5">The sequence shown here is derived from an EMBL/GenBank/DDBJ whole genome shotgun (WGS) entry which is preliminary data.</text>
</comment>
<organism evidence="5 6">
    <name type="scientific">Carnobacterium maltaromaticum</name>
    <name type="common">Carnobacterium piscicola</name>
    <dbReference type="NCBI Taxonomy" id="2751"/>
    <lineage>
        <taxon>Bacteria</taxon>
        <taxon>Bacillati</taxon>
        <taxon>Bacillota</taxon>
        <taxon>Bacilli</taxon>
        <taxon>Lactobacillales</taxon>
        <taxon>Carnobacteriaceae</taxon>
        <taxon>Carnobacterium</taxon>
    </lineage>
</organism>
<dbReference type="AlphaFoldDB" id="A0AAW9K3I5"/>
<sequence length="258" mass="29437">MDQKQRLAKILELLEEKKKLSQIEIAEFFSISKDTARRDILLLAESNLVERYRGGITLPYTKAKIEKYTERLITHAPEKERLAKLAITRFMKNNMTIMLDVSTTVNFIAQHIRQEHILLVTHSIDNALACSQTNEKNRIFLLGGFFNPASHMLAGPSIVEQLDQFEFDVAFIGALGINSTGIFYSELDDLYMKKRMIQNARKVCLLVDSSKVNQTSSFKLDFNGIDCIITTTPFPNEIEKVLSTHNIEVIYEKEGGMK</sequence>
<protein>
    <submittedName>
        <fullName evidence="5">DeoR/GlpR family DNA-binding transcription regulator</fullName>
    </submittedName>
</protein>
<dbReference type="InterPro" id="IPR050313">
    <property type="entry name" value="Carb_Metab_HTH_regulators"/>
</dbReference>
<dbReference type="SMART" id="SM00420">
    <property type="entry name" value="HTH_DEOR"/>
    <property type="match status" value="1"/>
</dbReference>
<dbReference type="InterPro" id="IPR036390">
    <property type="entry name" value="WH_DNA-bd_sf"/>
</dbReference>
<dbReference type="EMBL" id="JAVBVO010000002">
    <property type="protein sequence ID" value="MDZ5757791.1"/>
    <property type="molecule type" value="Genomic_DNA"/>
</dbReference>
<name>A0AAW9K3I5_CARML</name>
<dbReference type="InterPro" id="IPR036388">
    <property type="entry name" value="WH-like_DNA-bd_sf"/>
</dbReference>
<gene>
    <name evidence="5" type="ORF">RAK27_03885</name>
</gene>
<keyword evidence="1" id="KW-0805">Transcription regulation</keyword>
<dbReference type="PANTHER" id="PTHR30363:SF51">
    <property type="entry name" value="HTH-TYPE TRANSCRIPTIONAL REPRESSOR GLCR"/>
    <property type="match status" value="1"/>
</dbReference>
<dbReference type="Pfam" id="PF08220">
    <property type="entry name" value="HTH_DeoR"/>
    <property type="match status" value="1"/>
</dbReference>
<dbReference type="Gene3D" id="3.40.50.1360">
    <property type="match status" value="1"/>
</dbReference>
<dbReference type="InterPro" id="IPR037171">
    <property type="entry name" value="NagB/RpiA_transferase-like"/>
</dbReference>
<dbReference type="Pfam" id="PF00455">
    <property type="entry name" value="DeoRC"/>
    <property type="match status" value="1"/>
</dbReference>
<dbReference type="PRINTS" id="PR00037">
    <property type="entry name" value="HTHLACR"/>
</dbReference>
<dbReference type="PANTHER" id="PTHR30363">
    <property type="entry name" value="HTH-TYPE TRANSCRIPTIONAL REGULATOR SRLR-RELATED"/>
    <property type="match status" value="1"/>
</dbReference>
<evidence type="ECO:0000256" key="3">
    <source>
        <dbReference type="ARBA" id="ARBA00023163"/>
    </source>
</evidence>
<dbReference type="PROSITE" id="PS00894">
    <property type="entry name" value="HTH_DEOR_1"/>
    <property type="match status" value="1"/>
</dbReference>
<dbReference type="PROSITE" id="PS51000">
    <property type="entry name" value="HTH_DEOR_2"/>
    <property type="match status" value="1"/>
</dbReference>
<dbReference type="Proteomes" id="UP001290462">
    <property type="component" value="Unassembled WGS sequence"/>
</dbReference>
<accession>A0AAW9K3I5</accession>
<evidence type="ECO:0000259" key="4">
    <source>
        <dbReference type="PROSITE" id="PS51000"/>
    </source>
</evidence>
<feature type="domain" description="HTH deoR-type" evidence="4">
    <location>
        <begin position="3"/>
        <end position="58"/>
    </location>
</feature>
<dbReference type="RefSeq" id="WP_010053920.1">
    <property type="nucleotide sequence ID" value="NZ_CBCPHU010000006.1"/>
</dbReference>
<keyword evidence="3" id="KW-0804">Transcription</keyword>
<dbReference type="GO" id="GO:0003700">
    <property type="term" value="F:DNA-binding transcription factor activity"/>
    <property type="evidence" value="ECO:0007669"/>
    <property type="project" value="InterPro"/>
</dbReference>
<keyword evidence="2 5" id="KW-0238">DNA-binding</keyword>
<evidence type="ECO:0000256" key="2">
    <source>
        <dbReference type="ARBA" id="ARBA00023125"/>
    </source>
</evidence>
<proteinExistence type="predicted"/>
<dbReference type="SUPFAM" id="SSF46785">
    <property type="entry name" value="Winged helix' DNA-binding domain"/>
    <property type="match status" value="1"/>
</dbReference>
<reference evidence="5" key="1">
    <citation type="submission" date="2023-08" db="EMBL/GenBank/DDBJ databases">
        <title>Genomic characterization of piscicolin 126 produced by Carnobacterium maltaromaticum CM22 strain isolated from salmon (Salmo salar).</title>
        <authorList>
            <person name="Gonzalez-Gragera E."/>
            <person name="Garcia-Lopez J.D."/>
            <person name="Teso-Perez C."/>
            <person name="Gimenez-Hernandez I."/>
            <person name="Peralta-Sanchez J.M."/>
            <person name="Valdivia E."/>
            <person name="Montalban-Lopez M."/>
            <person name="Martin-Platero A.M."/>
            <person name="Banos A."/>
            <person name="Martinez-Bueno M."/>
        </authorList>
    </citation>
    <scope>NUCLEOTIDE SEQUENCE</scope>
    <source>
        <strain evidence="5">CM22</strain>
    </source>
</reference>
<dbReference type="InterPro" id="IPR018356">
    <property type="entry name" value="Tscrpt_reg_HTH_DeoR_CS"/>
</dbReference>
<dbReference type="SMART" id="SM01134">
    <property type="entry name" value="DeoRC"/>
    <property type="match status" value="1"/>
</dbReference>
<dbReference type="SUPFAM" id="SSF100950">
    <property type="entry name" value="NagB/RpiA/CoA transferase-like"/>
    <property type="match status" value="1"/>
</dbReference>
<evidence type="ECO:0000313" key="5">
    <source>
        <dbReference type="EMBL" id="MDZ5757791.1"/>
    </source>
</evidence>
<dbReference type="InterPro" id="IPR014036">
    <property type="entry name" value="DeoR-like_C"/>
</dbReference>
<evidence type="ECO:0000313" key="6">
    <source>
        <dbReference type="Proteomes" id="UP001290462"/>
    </source>
</evidence>
<dbReference type="Gene3D" id="1.10.10.10">
    <property type="entry name" value="Winged helix-like DNA-binding domain superfamily/Winged helix DNA-binding domain"/>
    <property type="match status" value="1"/>
</dbReference>
<evidence type="ECO:0000256" key="1">
    <source>
        <dbReference type="ARBA" id="ARBA00023015"/>
    </source>
</evidence>
<dbReference type="InterPro" id="IPR001034">
    <property type="entry name" value="DeoR_HTH"/>
</dbReference>
<dbReference type="GO" id="GO:0003677">
    <property type="term" value="F:DNA binding"/>
    <property type="evidence" value="ECO:0007669"/>
    <property type="project" value="UniProtKB-KW"/>
</dbReference>